<keyword evidence="5 8" id="KW-0067">ATP-binding</keyword>
<dbReference type="EMBL" id="JAFEJU010000011">
    <property type="protein sequence ID" value="MBT1175884.1"/>
    <property type="molecule type" value="Genomic_DNA"/>
</dbReference>
<keyword evidence="9" id="KW-1185">Reference proteome</keyword>
<evidence type="ECO:0000256" key="2">
    <source>
        <dbReference type="ARBA" id="ARBA00005417"/>
    </source>
</evidence>
<dbReference type="PROSITE" id="PS50893">
    <property type="entry name" value="ABC_TRANSPORTER_2"/>
    <property type="match status" value="1"/>
</dbReference>
<protein>
    <submittedName>
        <fullName evidence="8">ABC transporter ATP-binding protein</fullName>
    </submittedName>
</protein>
<dbReference type="Pfam" id="PF00005">
    <property type="entry name" value="ABC_tran"/>
    <property type="match status" value="1"/>
</dbReference>
<dbReference type="PANTHER" id="PTHR42711">
    <property type="entry name" value="ABC TRANSPORTER ATP-BINDING PROTEIN"/>
    <property type="match status" value="1"/>
</dbReference>
<reference evidence="8 9" key="1">
    <citation type="journal article" date="2021" name="Environ. Microbiol.">
        <title>Genetic insights into the dark matter of the mammalian gut microbiota through targeted genome reconstruction.</title>
        <authorList>
            <person name="Lugli G.A."/>
            <person name="Alessandri G."/>
            <person name="Milani C."/>
            <person name="Viappiani A."/>
            <person name="Fontana F."/>
            <person name="Tarracchini C."/>
            <person name="Mancabelli L."/>
            <person name="Argentini C."/>
            <person name="Ruiz L."/>
            <person name="Margolles A."/>
            <person name="van Sinderen D."/>
            <person name="Turroni F."/>
            <person name="Ventura M."/>
        </authorList>
    </citation>
    <scope>NUCLEOTIDE SEQUENCE [LARGE SCALE GENOMIC DNA]</scope>
    <source>
        <strain evidence="8 9">LC6</strain>
    </source>
</reference>
<proteinExistence type="inferred from homology"/>
<dbReference type="InterPro" id="IPR003593">
    <property type="entry name" value="AAA+_ATPase"/>
</dbReference>
<dbReference type="SUPFAM" id="SSF52540">
    <property type="entry name" value="P-loop containing nucleoside triphosphate hydrolases"/>
    <property type="match status" value="1"/>
</dbReference>
<dbReference type="InterPro" id="IPR003439">
    <property type="entry name" value="ABC_transporter-like_ATP-bd"/>
</dbReference>
<comment type="subcellular location">
    <subcellularLocation>
        <location evidence="1">Cell membrane</location>
        <topology evidence="1">Peripheral membrane protein</topology>
    </subcellularLocation>
</comment>
<evidence type="ECO:0000256" key="6">
    <source>
        <dbReference type="ARBA" id="ARBA00023251"/>
    </source>
</evidence>
<dbReference type="GO" id="GO:0005524">
    <property type="term" value="F:ATP binding"/>
    <property type="evidence" value="ECO:0007669"/>
    <property type="project" value="UniProtKB-KW"/>
</dbReference>
<dbReference type="Gene3D" id="3.40.50.300">
    <property type="entry name" value="P-loop containing nucleotide triphosphate hydrolases"/>
    <property type="match status" value="1"/>
</dbReference>
<organism evidence="8 9">
    <name type="scientific">Bifidobacterium colobi</name>
    <dbReference type="NCBI Taxonomy" id="2809026"/>
    <lineage>
        <taxon>Bacteria</taxon>
        <taxon>Bacillati</taxon>
        <taxon>Actinomycetota</taxon>
        <taxon>Actinomycetes</taxon>
        <taxon>Bifidobacteriales</taxon>
        <taxon>Bifidobacteriaceae</taxon>
        <taxon>Bifidobacterium</taxon>
    </lineage>
</organism>
<gene>
    <name evidence="8" type="ORF">JS530_10315</name>
</gene>
<dbReference type="InterPro" id="IPR050763">
    <property type="entry name" value="ABC_transporter_ATP-binding"/>
</dbReference>
<name>A0ABS5UXN2_9BIFI</name>
<evidence type="ECO:0000259" key="7">
    <source>
        <dbReference type="PROSITE" id="PS50893"/>
    </source>
</evidence>
<keyword evidence="6" id="KW-0046">Antibiotic resistance</keyword>
<evidence type="ECO:0000313" key="8">
    <source>
        <dbReference type="EMBL" id="MBT1175884.1"/>
    </source>
</evidence>
<comment type="caution">
    <text evidence="8">The sequence shown here is derived from an EMBL/GenBank/DDBJ whole genome shotgun (WGS) entry which is preliminary data.</text>
</comment>
<evidence type="ECO:0000313" key="9">
    <source>
        <dbReference type="Proteomes" id="UP000711736"/>
    </source>
</evidence>
<accession>A0ABS5UXN2</accession>
<keyword evidence="4" id="KW-0547">Nucleotide-binding</keyword>
<evidence type="ECO:0000256" key="3">
    <source>
        <dbReference type="ARBA" id="ARBA00022448"/>
    </source>
</evidence>
<evidence type="ECO:0000256" key="4">
    <source>
        <dbReference type="ARBA" id="ARBA00022741"/>
    </source>
</evidence>
<dbReference type="Proteomes" id="UP000711736">
    <property type="component" value="Unassembled WGS sequence"/>
</dbReference>
<dbReference type="SMART" id="SM00382">
    <property type="entry name" value="AAA"/>
    <property type="match status" value="1"/>
</dbReference>
<dbReference type="InterPro" id="IPR027417">
    <property type="entry name" value="P-loop_NTPase"/>
</dbReference>
<feature type="domain" description="ABC transporter" evidence="7">
    <location>
        <begin position="12"/>
        <end position="248"/>
    </location>
</feature>
<keyword evidence="3" id="KW-0813">Transport</keyword>
<evidence type="ECO:0000256" key="5">
    <source>
        <dbReference type="ARBA" id="ARBA00022840"/>
    </source>
</evidence>
<comment type="similarity">
    <text evidence="2">Belongs to the ABC transporter superfamily.</text>
</comment>
<sequence length="327" mass="36255">MNMDLRHADVILRADSISRSFVDKQGVPHQVLHNVSINVRISEICCMLGPNGAGKTTFIKIASTLLCPDSGSLSICDIDAIKDPIGARKHVALLLGGDRGFYMRSSAIANLYFFAQLADVPLHEMDNRITAALDKVNLLDKANSNVETYSRGMIQRLHIARAIIEQAPLLLLDEPTIGLDPEHAMQIRGIIDDLRNEGKGILLTTHSMSEAEALSDSVNILSKGRVIARGTISKIAEDINLDGVCIFTLPVNEWKRDESKRLLLGMKQIQGVSESLRGNQYFIDIAWKDKEPDEMTIGRVLSSPSLRFVGRRPPTLEEVYLSIMEKR</sequence>
<evidence type="ECO:0000256" key="1">
    <source>
        <dbReference type="ARBA" id="ARBA00004202"/>
    </source>
</evidence>
<dbReference type="PANTHER" id="PTHR42711:SF5">
    <property type="entry name" value="ABC TRANSPORTER ATP-BINDING PROTEIN NATA"/>
    <property type="match status" value="1"/>
</dbReference>